<accession>A0A4Q8LAR9</accession>
<dbReference type="OrthoDB" id="8778655at2"/>
<organism evidence="1 2">
    <name type="scientific">Pseudoxanthomonas winnipegensis</name>
    <dbReference type="NCBI Taxonomy" id="2480810"/>
    <lineage>
        <taxon>Bacteria</taxon>
        <taxon>Pseudomonadati</taxon>
        <taxon>Pseudomonadota</taxon>
        <taxon>Gammaproteobacteria</taxon>
        <taxon>Lysobacterales</taxon>
        <taxon>Lysobacteraceae</taxon>
        <taxon>Pseudoxanthomonas</taxon>
    </lineage>
</organism>
<reference evidence="1 2" key="1">
    <citation type="submission" date="2019-02" db="EMBL/GenBank/DDBJ databases">
        <title>WGS of Pseudoxanthomonas species novum from clinical isolates.</title>
        <authorList>
            <person name="Bernier A.-M."/>
            <person name="Bernard K."/>
            <person name="Vachon A."/>
        </authorList>
    </citation>
    <scope>NUCLEOTIDE SEQUENCE [LARGE SCALE GENOMIC DNA]</scope>
    <source>
        <strain evidence="1 2">NML171200</strain>
    </source>
</reference>
<comment type="caution">
    <text evidence="1">The sequence shown here is derived from an EMBL/GenBank/DDBJ whole genome shotgun (WGS) entry which is preliminary data.</text>
</comment>
<evidence type="ECO:0000313" key="1">
    <source>
        <dbReference type="EMBL" id="TAA25752.1"/>
    </source>
</evidence>
<evidence type="ECO:0000313" key="2">
    <source>
        <dbReference type="Proteomes" id="UP000292627"/>
    </source>
</evidence>
<gene>
    <name evidence="1" type="ORF">EA660_09965</name>
</gene>
<dbReference type="Proteomes" id="UP000292627">
    <property type="component" value="Unassembled WGS sequence"/>
</dbReference>
<dbReference type="AlphaFoldDB" id="A0A4Q8LAR9"/>
<dbReference type="RefSeq" id="WP_130551371.1">
    <property type="nucleotide sequence ID" value="NZ_SHMC01000003.1"/>
</dbReference>
<name>A0A4Q8LAR9_9GAMM</name>
<proteinExistence type="predicted"/>
<protein>
    <submittedName>
        <fullName evidence="1">Uncharacterized protein</fullName>
    </submittedName>
</protein>
<sequence>MSVTQEKVLAFAIVEIRQLLAGYLGSQSTADLSVRIAAHLAYALHNQADAVLEGKPFDTQQALRGFGAIDGLLGTEYERRLPGLMTELAGQAP</sequence>
<dbReference type="EMBL" id="SHMC01000003">
    <property type="protein sequence ID" value="TAA25752.1"/>
    <property type="molecule type" value="Genomic_DNA"/>
</dbReference>